<dbReference type="EMBL" id="SRHU01000024">
    <property type="protein sequence ID" value="TFZ40453.1"/>
    <property type="molecule type" value="Genomic_DNA"/>
</dbReference>
<organism evidence="3 5">
    <name type="scientific">Vagococcus xieshaowenii</name>
    <dbReference type="NCBI Taxonomy" id="2562451"/>
    <lineage>
        <taxon>Bacteria</taxon>
        <taxon>Bacillati</taxon>
        <taxon>Bacillota</taxon>
        <taxon>Bacilli</taxon>
        <taxon>Lactobacillales</taxon>
        <taxon>Enterococcaceae</taxon>
        <taxon>Vagococcus</taxon>
    </lineage>
</organism>
<protein>
    <submittedName>
        <fullName evidence="3">DUF2075 domain-containing protein</fullName>
    </submittedName>
</protein>
<reference evidence="2 4" key="2">
    <citation type="journal article" date="2020" name="Int. J. Syst. Evol. Microbiol.">
        <title>Vagococcus xieshaowenii sp. nov., isolated from snow finch (Montifringilla taczanowskii) cloacal content.</title>
        <authorList>
            <person name="Ge Y."/>
            <person name="Yang J."/>
            <person name="Lai X.H."/>
            <person name="Zhang G."/>
            <person name="Jin D."/>
            <person name="Lu S."/>
            <person name="Wang B."/>
            <person name="Huang Y."/>
            <person name="Huang Y."/>
            <person name="Ren Z."/>
            <person name="Zhang X."/>
            <person name="Xu J."/>
        </authorList>
    </citation>
    <scope>NUCLEOTIDE SEQUENCE [LARGE SCALE GENOMIC DNA]</scope>
    <source>
        <strain evidence="4">personal::cf-49</strain>
        <strain evidence="2">Personal::cf-49</strain>
    </source>
</reference>
<keyword evidence="4" id="KW-1185">Reference proteome</keyword>
<reference evidence="3 5" key="1">
    <citation type="submission" date="2019-03" db="EMBL/GenBank/DDBJ databases">
        <title>Vagococcus sp. was isolated fron gut of Carduelis flavirostris.</title>
        <authorList>
            <person name="Ge Y."/>
        </authorList>
    </citation>
    <scope>NUCLEOTIDE SEQUENCE [LARGE SCALE GENOMIC DNA]</scope>
    <source>
        <strain evidence="3 5">CF-210</strain>
    </source>
</reference>
<dbReference type="SUPFAM" id="SSF52540">
    <property type="entry name" value="P-loop containing nucleoside triphosphate hydrolases"/>
    <property type="match status" value="1"/>
</dbReference>
<sequence>MWVVIIMLYFYDKVSSLINLSKEELAEKMLMKFKSFEETIIEFNDNEILSWKNSLPILINLINEAGLTNLDLILEYETPLNSRIDALLVGLHKETNRPTAMIIELKQWQSIDTNYKDSSTSVKLSNVDEEISVRSHPIAQTHTYRNHLKCNHSNLGNNQVEIMEVQYLHNFQNKEELFANQYSIYNSKKSNCFVKGEDNQLVKLLADTFENSDSTTITNLIISGQYSMEKQGYENLVKALNSDEISPLLDEQRDVSVRVSDIFREKNQKHLIIISGDCGTGKTYLGLYLLKRYIDLTKSKSVAFAVTSRILNAIISGHTETYMPYVNNLSGQFDLVIIDEAHRLQNLNQVLDNLYIKNNVKFVIVLQDDRQRVRINEEGLIDNFYEYVQSSQMDIRLHQEYLSIQKRSLYQSSYVDRINDLFNLNPVANEYEDISGYDIRVLNSLNDIDMMLEHHIINYEKAQWFAPFCWEWTKNVNKNDVIISKENFSKPWNPIKEQFEWYSEIEIHHKDRIGCIYTAQGLDFDYVGYIFWNDLIWSPQKNDWIVDLNKSQDFQFIREIVQQYEGILKKYDRLKGHWIVQKDGKDYNINEFIPKFGNPVEVKELVLNTYRVLMTRARKGIYIWFKDNTTKEKVMEFLN</sequence>
<proteinExistence type="predicted"/>
<evidence type="ECO:0000313" key="2">
    <source>
        <dbReference type="EMBL" id="QCA28739.1"/>
    </source>
</evidence>
<name>A0AAJ5EDV1_9ENTE</name>
<evidence type="ECO:0000313" key="3">
    <source>
        <dbReference type="EMBL" id="TFZ40453.1"/>
    </source>
</evidence>
<evidence type="ECO:0000259" key="1">
    <source>
        <dbReference type="Pfam" id="PF09848"/>
    </source>
</evidence>
<dbReference type="Proteomes" id="UP000297725">
    <property type="component" value="Unassembled WGS sequence"/>
</dbReference>
<dbReference type="Gene3D" id="3.40.50.300">
    <property type="entry name" value="P-loop containing nucleotide triphosphate hydrolases"/>
    <property type="match status" value="1"/>
</dbReference>
<dbReference type="Pfam" id="PF09848">
    <property type="entry name" value="SLFN-g3_helicase"/>
    <property type="match status" value="1"/>
</dbReference>
<dbReference type="EMBL" id="CP038865">
    <property type="protein sequence ID" value="QCA28739.1"/>
    <property type="molecule type" value="Genomic_DNA"/>
</dbReference>
<evidence type="ECO:0000313" key="4">
    <source>
        <dbReference type="Proteomes" id="UP000296883"/>
    </source>
</evidence>
<evidence type="ECO:0000313" key="5">
    <source>
        <dbReference type="Proteomes" id="UP000297725"/>
    </source>
</evidence>
<dbReference type="AlphaFoldDB" id="A0AAJ5EDV1"/>
<dbReference type="InterPro" id="IPR027417">
    <property type="entry name" value="P-loop_NTPase"/>
</dbReference>
<gene>
    <name evidence="3" type="ORF">E4031_06580</name>
    <name evidence="2" type="ORF">E4Z98_05195</name>
</gene>
<dbReference type="InterPro" id="IPR018647">
    <property type="entry name" value="SLFN_3-like_DNA/RNA_helicase"/>
</dbReference>
<feature type="domain" description="Schlafen group 3-like DNA/RNA helicase" evidence="1">
    <location>
        <begin position="269"/>
        <end position="627"/>
    </location>
</feature>
<accession>A0AAJ5EDV1</accession>
<dbReference type="Proteomes" id="UP000296883">
    <property type="component" value="Chromosome"/>
</dbReference>